<dbReference type="Proteomes" id="UP000095287">
    <property type="component" value="Unplaced"/>
</dbReference>
<evidence type="ECO:0000313" key="2">
    <source>
        <dbReference type="WBParaSite" id="L893_g20724.t1"/>
    </source>
</evidence>
<accession>A0A1I7YXD9</accession>
<evidence type="ECO:0000313" key="1">
    <source>
        <dbReference type="Proteomes" id="UP000095287"/>
    </source>
</evidence>
<organism evidence="1 2">
    <name type="scientific">Steinernema glaseri</name>
    <dbReference type="NCBI Taxonomy" id="37863"/>
    <lineage>
        <taxon>Eukaryota</taxon>
        <taxon>Metazoa</taxon>
        <taxon>Ecdysozoa</taxon>
        <taxon>Nematoda</taxon>
        <taxon>Chromadorea</taxon>
        <taxon>Rhabditida</taxon>
        <taxon>Tylenchina</taxon>
        <taxon>Panagrolaimomorpha</taxon>
        <taxon>Strongyloidoidea</taxon>
        <taxon>Steinernematidae</taxon>
        <taxon>Steinernema</taxon>
    </lineage>
</organism>
<keyword evidence="1" id="KW-1185">Reference proteome</keyword>
<protein>
    <submittedName>
        <fullName evidence="2">F-box domain-containing protein</fullName>
    </submittedName>
</protein>
<dbReference type="WBParaSite" id="L893_g20724.t1">
    <property type="protein sequence ID" value="L893_g20724.t1"/>
    <property type="gene ID" value="L893_g20724"/>
</dbReference>
<name>A0A1I7YXD9_9BILA</name>
<sequence>MKRNGRNGKNTTKPAAKKKPRLELPNDFAYLSGDIMTDIVDEHMNPWTWNSGTFDYLRYVKGDWKKRAQAYSFVECEINRKGQRFERNWGFREVKSKDLWFNELLPSDAIRYVKIHCEDLSACRNISALLPRMMDRLEITGSDDAVASALELLPDTFADIHCSVYTYNAPSDVPLSFEPQVIERMRSKHLRRFQCNVIGERTPLNLEAALCEFVSKPSFELVSLDFPVSLDVVTHAVQSWRNRRSFPVSKQKLVIPLKLIEPEGFFKSLFPAWKYDWERNTSYSETHPLESDRVLTCNASYELVSYRDCIIVCFENEQ</sequence>
<proteinExistence type="predicted"/>
<reference evidence="2" key="1">
    <citation type="submission" date="2016-11" db="UniProtKB">
        <authorList>
            <consortium name="WormBaseParasite"/>
        </authorList>
    </citation>
    <scope>IDENTIFICATION</scope>
</reference>
<dbReference type="AlphaFoldDB" id="A0A1I7YXD9"/>